<feature type="non-terminal residue" evidence="3">
    <location>
        <position position="198"/>
    </location>
</feature>
<keyword evidence="1" id="KW-0456">Lyase</keyword>
<evidence type="ECO:0000256" key="1">
    <source>
        <dbReference type="ARBA" id="ARBA00023239"/>
    </source>
</evidence>
<dbReference type="EMBL" id="WUUU01000175">
    <property type="protein sequence ID" value="MXR21951.1"/>
    <property type="molecule type" value="Genomic_DNA"/>
</dbReference>
<dbReference type="AlphaFoldDB" id="A0A6B0SQX2"/>
<dbReference type="PANTHER" id="PTHR12128:SF66">
    <property type="entry name" value="4-HYDROXY-2-OXOGLUTARATE ALDOLASE, MITOCHONDRIAL"/>
    <property type="match status" value="1"/>
</dbReference>
<comment type="caution">
    <text evidence="3">The sequence shown here is derived from an EMBL/GenBank/DDBJ whole genome shotgun (WGS) entry which is preliminary data.</text>
</comment>
<dbReference type="Pfam" id="PF00701">
    <property type="entry name" value="DHDPS"/>
    <property type="match status" value="1"/>
</dbReference>
<dbReference type="SUPFAM" id="SSF51569">
    <property type="entry name" value="Aldolase"/>
    <property type="match status" value="1"/>
</dbReference>
<protein>
    <submittedName>
        <fullName evidence="3">Dihydrodipicolinate synthase family protein</fullName>
    </submittedName>
</protein>
<dbReference type="Proteomes" id="UP000471521">
    <property type="component" value="Unassembled WGS sequence"/>
</dbReference>
<dbReference type="GO" id="GO:0044281">
    <property type="term" value="P:small molecule metabolic process"/>
    <property type="evidence" value="ECO:0007669"/>
    <property type="project" value="UniProtKB-ARBA"/>
</dbReference>
<dbReference type="PRINTS" id="PR00146">
    <property type="entry name" value="DHPICSNTHASE"/>
</dbReference>
<sequence>MDGLGVPLATPFDDDGRVDHAALAALTASVTAAGADFLVPCGSNSESELLTASERAAVVETVVDAAPSDASVLAGTGSPGYRETLTATERAAEAGADAALVVTPFYYDHDTEAIVAYYRELADEAPIPVYLYSVPKYTGVALSPRTVQSLAAHPNVAGMKDSSGDLAAFQRTREYTADADFDLLVGSGGLFAPALDAG</sequence>
<evidence type="ECO:0000313" key="4">
    <source>
        <dbReference type="Proteomes" id="UP000471521"/>
    </source>
</evidence>
<evidence type="ECO:0000256" key="2">
    <source>
        <dbReference type="ARBA" id="ARBA00023270"/>
    </source>
</evidence>
<dbReference type="InterPro" id="IPR020625">
    <property type="entry name" value="Schiff_base-form_aldolases_AS"/>
</dbReference>
<dbReference type="GO" id="GO:0008840">
    <property type="term" value="F:4-hydroxy-tetrahydrodipicolinate synthase activity"/>
    <property type="evidence" value="ECO:0007669"/>
    <property type="project" value="TreeGrafter"/>
</dbReference>
<keyword evidence="4" id="KW-1185">Reference proteome</keyword>
<evidence type="ECO:0000313" key="3">
    <source>
        <dbReference type="EMBL" id="MXR21951.1"/>
    </source>
</evidence>
<dbReference type="SMART" id="SM01130">
    <property type="entry name" value="DHDPS"/>
    <property type="match status" value="1"/>
</dbReference>
<dbReference type="PANTHER" id="PTHR12128">
    <property type="entry name" value="DIHYDRODIPICOLINATE SYNTHASE"/>
    <property type="match status" value="1"/>
</dbReference>
<dbReference type="PROSITE" id="PS00666">
    <property type="entry name" value="DHDPS_2"/>
    <property type="match status" value="1"/>
</dbReference>
<reference evidence="3 4" key="1">
    <citation type="submission" date="2019-12" db="EMBL/GenBank/DDBJ databases">
        <title>Isolation and characterization of three novel carbon monoxide-oxidizing members of Halobacteria from salione crusts and soils.</title>
        <authorList>
            <person name="Myers M.R."/>
            <person name="King G.M."/>
        </authorList>
    </citation>
    <scope>NUCLEOTIDE SEQUENCE [LARGE SCALE GENOMIC DNA]</scope>
    <source>
        <strain evidence="3 4">PCN9</strain>
    </source>
</reference>
<dbReference type="Gene3D" id="3.20.20.70">
    <property type="entry name" value="Aldolase class I"/>
    <property type="match status" value="1"/>
</dbReference>
<proteinExistence type="predicted"/>
<accession>A0A6B0SQX2</accession>
<dbReference type="OrthoDB" id="350860at2157"/>
<gene>
    <name evidence="3" type="ORF">GRX66_15575</name>
</gene>
<keyword evidence="2" id="KW-0704">Schiff base</keyword>
<dbReference type="GO" id="GO:0008675">
    <property type="term" value="F:2-dehydro-3-deoxy-phosphogluconate aldolase activity"/>
    <property type="evidence" value="ECO:0007669"/>
    <property type="project" value="UniProtKB-ARBA"/>
</dbReference>
<dbReference type="CDD" id="cd00408">
    <property type="entry name" value="DHDPS-like"/>
    <property type="match status" value="1"/>
</dbReference>
<dbReference type="InterPro" id="IPR013785">
    <property type="entry name" value="Aldolase_TIM"/>
</dbReference>
<name>A0A6B0SQX2_9EURY</name>
<dbReference type="InterPro" id="IPR002220">
    <property type="entry name" value="DapA-like"/>
</dbReference>
<dbReference type="RefSeq" id="WP_159527362.1">
    <property type="nucleotide sequence ID" value="NZ_WUUU01000175.1"/>
</dbReference>
<organism evidence="3 4">
    <name type="scientific">Halobacterium bonnevillei</name>
    <dbReference type="NCBI Taxonomy" id="2692200"/>
    <lineage>
        <taxon>Archaea</taxon>
        <taxon>Methanobacteriati</taxon>
        <taxon>Methanobacteriota</taxon>
        <taxon>Stenosarchaea group</taxon>
        <taxon>Halobacteria</taxon>
        <taxon>Halobacteriales</taxon>
        <taxon>Halobacteriaceae</taxon>
        <taxon>Halobacterium</taxon>
    </lineage>
</organism>